<protein>
    <submittedName>
        <fullName evidence="2">Uncharacterized protein</fullName>
    </submittedName>
</protein>
<keyword evidence="3" id="KW-1185">Reference proteome</keyword>
<feature type="region of interest" description="Disordered" evidence="1">
    <location>
        <begin position="58"/>
        <end position="80"/>
    </location>
</feature>
<name>A0A9W7B7C8_9STRA</name>
<feature type="region of interest" description="Disordered" evidence="1">
    <location>
        <begin position="19"/>
        <end position="44"/>
    </location>
</feature>
<evidence type="ECO:0000313" key="2">
    <source>
        <dbReference type="EMBL" id="GMH81204.1"/>
    </source>
</evidence>
<accession>A0A9W7B7C8</accession>
<dbReference type="AlphaFoldDB" id="A0A9W7B7C8"/>
<sequence>MNVHMNPPNPEMRHLALLEDSYNHDDSDGPPDSPAHSPVMPPSVDQRLLFLDLRYSGPPAYWTRSSATRGTSEASPRSSS</sequence>
<feature type="compositionally biased region" description="Polar residues" evidence="1">
    <location>
        <begin position="63"/>
        <end position="80"/>
    </location>
</feature>
<gene>
    <name evidence="2" type="ORF">TrST_g11772</name>
</gene>
<evidence type="ECO:0000313" key="3">
    <source>
        <dbReference type="Proteomes" id="UP001165085"/>
    </source>
</evidence>
<dbReference type="EMBL" id="BRXY01000255">
    <property type="protein sequence ID" value="GMH81204.1"/>
    <property type="molecule type" value="Genomic_DNA"/>
</dbReference>
<evidence type="ECO:0000256" key="1">
    <source>
        <dbReference type="SAM" id="MobiDB-lite"/>
    </source>
</evidence>
<dbReference type="Proteomes" id="UP001165085">
    <property type="component" value="Unassembled WGS sequence"/>
</dbReference>
<reference evidence="3" key="1">
    <citation type="journal article" date="2023" name="Commun. Biol.">
        <title>Genome analysis of Parmales, the sister group of diatoms, reveals the evolutionary specialization of diatoms from phago-mixotrophs to photoautotrophs.</title>
        <authorList>
            <person name="Ban H."/>
            <person name="Sato S."/>
            <person name="Yoshikawa S."/>
            <person name="Yamada K."/>
            <person name="Nakamura Y."/>
            <person name="Ichinomiya M."/>
            <person name="Sato N."/>
            <person name="Blanc-Mathieu R."/>
            <person name="Endo H."/>
            <person name="Kuwata A."/>
            <person name="Ogata H."/>
        </authorList>
    </citation>
    <scope>NUCLEOTIDE SEQUENCE [LARGE SCALE GENOMIC DNA]</scope>
    <source>
        <strain evidence="3">NIES 3701</strain>
    </source>
</reference>
<comment type="caution">
    <text evidence="2">The sequence shown here is derived from an EMBL/GenBank/DDBJ whole genome shotgun (WGS) entry which is preliminary data.</text>
</comment>
<organism evidence="2 3">
    <name type="scientific">Triparma strigata</name>
    <dbReference type="NCBI Taxonomy" id="1606541"/>
    <lineage>
        <taxon>Eukaryota</taxon>
        <taxon>Sar</taxon>
        <taxon>Stramenopiles</taxon>
        <taxon>Ochrophyta</taxon>
        <taxon>Bolidophyceae</taxon>
        <taxon>Parmales</taxon>
        <taxon>Triparmaceae</taxon>
        <taxon>Triparma</taxon>
    </lineage>
</organism>
<proteinExistence type="predicted"/>